<evidence type="ECO:0000313" key="2">
    <source>
        <dbReference type="Proteomes" id="UP000365705"/>
    </source>
</evidence>
<sequence>MKMTSAMLCIPVMFVAMLICQPHVIGIKTLIFSMELLAISMVVAHDND</sequence>
<gene>
    <name evidence="1" type="ORF">LMUP508_00905</name>
</gene>
<proteinExistence type="predicted"/>
<dbReference type="EMBL" id="CABFNH010000010">
    <property type="protein sequence ID" value="VTZ89780.1"/>
    <property type="molecule type" value="Genomic_DNA"/>
</dbReference>
<evidence type="ECO:0000313" key="1">
    <source>
        <dbReference type="EMBL" id="VTZ89780.1"/>
    </source>
</evidence>
<reference evidence="1 2" key="1">
    <citation type="submission" date="2019-06" db="EMBL/GenBank/DDBJ databases">
        <authorList>
            <person name="Rodrigo-Torres L."/>
            <person name="Arahal R. D."/>
            <person name="Lucena T."/>
        </authorList>
    </citation>
    <scope>NUCLEOTIDE SEQUENCE [LARGE SCALE GENOMIC DNA]</scope>
    <source>
        <strain evidence="1 2">INIA P508</strain>
    </source>
</reference>
<dbReference type="RefSeq" id="WP_185910578.1">
    <property type="nucleotide sequence ID" value="NZ_CABFNH010000010.1"/>
</dbReference>
<protein>
    <submittedName>
        <fullName evidence="1">Uncharacterized protein</fullName>
    </submittedName>
</protein>
<dbReference type="AlphaFoldDB" id="A0A508YJ82"/>
<accession>A0A508YJ82</accession>
<dbReference type="Proteomes" id="UP000365705">
    <property type="component" value="Unassembled WGS sequence"/>
</dbReference>
<organism evidence="1 2">
    <name type="scientific">Limosilactobacillus mucosae</name>
    <name type="common">Lactobacillus mucosae</name>
    <dbReference type="NCBI Taxonomy" id="97478"/>
    <lineage>
        <taxon>Bacteria</taxon>
        <taxon>Bacillati</taxon>
        <taxon>Bacillota</taxon>
        <taxon>Bacilli</taxon>
        <taxon>Lactobacillales</taxon>
        <taxon>Lactobacillaceae</taxon>
        <taxon>Limosilactobacillus</taxon>
    </lineage>
</organism>
<name>A0A508YJ82_LIMMU</name>